<evidence type="ECO:0000313" key="9">
    <source>
        <dbReference type="Proteomes" id="UP001139333"/>
    </source>
</evidence>
<comment type="caution">
    <text evidence="8">The sequence shown here is derived from an EMBL/GenBank/DDBJ whole genome shotgun (WGS) entry which is preliminary data.</text>
</comment>
<dbReference type="InterPro" id="IPR050210">
    <property type="entry name" value="tRNA_Adenine-N(6)_MTase"/>
</dbReference>
<keyword evidence="4 6" id="KW-0949">S-adenosyl-L-methionine</keyword>
<organism evidence="8 9">
    <name type="scientific">Shewanella gaetbuli</name>
    <dbReference type="NCBI Taxonomy" id="220752"/>
    <lineage>
        <taxon>Bacteria</taxon>
        <taxon>Pseudomonadati</taxon>
        <taxon>Pseudomonadota</taxon>
        <taxon>Gammaproteobacteria</taxon>
        <taxon>Alteromonadales</taxon>
        <taxon>Shewanellaceae</taxon>
        <taxon>Shewanella</taxon>
    </lineage>
</organism>
<dbReference type="HAMAP" id="MF_01872">
    <property type="entry name" value="tRNA_methyltr_YfiC"/>
    <property type="match status" value="1"/>
</dbReference>
<gene>
    <name evidence="8" type="ORF">L2672_01010</name>
</gene>
<dbReference type="Gene3D" id="3.40.50.150">
    <property type="entry name" value="Vaccinia Virus protein VP39"/>
    <property type="match status" value="1"/>
</dbReference>
<comment type="similarity">
    <text evidence="6">Belongs to the methyltransferase superfamily. tRNA (adenine-N(6)-)-methyltransferase family.</text>
</comment>
<keyword evidence="1 6" id="KW-0963">Cytoplasm</keyword>
<evidence type="ECO:0000256" key="6">
    <source>
        <dbReference type="HAMAP-Rule" id="MF_01872"/>
    </source>
</evidence>
<dbReference type="GO" id="GO:0005737">
    <property type="term" value="C:cytoplasm"/>
    <property type="evidence" value="ECO:0007669"/>
    <property type="project" value="UniProtKB-SubCell"/>
</dbReference>
<dbReference type="InterPro" id="IPR020596">
    <property type="entry name" value="rRNA_Ade_Mease_Trfase_CS"/>
</dbReference>
<dbReference type="GO" id="GO:0003676">
    <property type="term" value="F:nucleic acid binding"/>
    <property type="evidence" value="ECO:0007669"/>
    <property type="project" value="InterPro"/>
</dbReference>
<comment type="subcellular location">
    <subcellularLocation>
        <location evidence="6">Cytoplasm</location>
    </subcellularLocation>
</comment>
<keyword evidence="3 6" id="KW-0808">Transferase</keyword>
<dbReference type="Proteomes" id="UP001139333">
    <property type="component" value="Unassembled WGS sequence"/>
</dbReference>
<evidence type="ECO:0000256" key="5">
    <source>
        <dbReference type="ARBA" id="ARBA00022694"/>
    </source>
</evidence>
<dbReference type="InterPro" id="IPR029063">
    <property type="entry name" value="SAM-dependent_MTases_sf"/>
</dbReference>
<dbReference type="CDD" id="cd02440">
    <property type="entry name" value="AdoMet_MTases"/>
    <property type="match status" value="1"/>
</dbReference>
<keyword evidence="2 6" id="KW-0489">Methyltransferase</keyword>
<dbReference type="SUPFAM" id="SSF53335">
    <property type="entry name" value="S-adenosyl-L-methionine-dependent methyltransferases"/>
    <property type="match status" value="1"/>
</dbReference>
<accession>A0A9X1ZGT1</accession>
<dbReference type="InterPro" id="IPR007848">
    <property type="entry name" value="Small_mtfrase_dom"/>
</dbReference>
<dbReference type="PROSITE" id="PS00092">
    <property type="entry name" value="N6_MTASE"/>
    <property type="match status" value="1"/>
</dbReference>
<dbReference type="GO" id="GO:0008033">
    <property type="term" value="P:tRNA processing"/>
    <property type="evidence" value="ECO:0007669"/>
    <property type="project" value="UniProtKB-UniRule"/>
</dbReference>
<feature type="domain" description="Methyltransferase small" evidence="7">
    <location>
        <begin position="32"/>
        <end position="128"/>
    </location>
</feature>
<sequence length="239" mass="26121">MPFTFKQFHIDDSHCGMLVSTDAVLLGAWAQLSTANTILDIGSGSGVLTLMAAQRTKASTTITAIELDAKAYEDSQKNIANSPWPQKITLLNTSIQQYCLTAPAHNQFDHIICNPPFFNHGPQTTHTARANARHTNTLTFKELLNAIKQCLAPLGLASIIIPHTSEAEFMQALSQAGLQVSHNIAVSSVQGKPPNRLLLALTHANHNKAVITGSLYIRDKQGQYSAEMINLCQEFYLKL</sequence>
<dbReference type="InterPro" id="IPR022882">
    <property type="entry name" value="tRNA_adenine-N6_MeTrfase"/>
</dbReference>
<dbReference type="GO" id="GO:0000179">
    <property type="term" value="F:rRNA (adenine-N6,N6-)-dimethyltransferase activity"/>
    <property type="evidence" value="ECO:0007669"/>
    <property type="project" value="InterPro"/>
</dbReference>
<evidence type="ECO:0000313" key="8">
    <source>
        <dbReference type="EMBL" id="MCL1141281.1"/>
    </source>
</evidence>
<proteinExistence type="inferred from homology"/>
<dbReference type="PROSITE" id="PS01131">
    <property type="entry name" value="RRNA_A_DIMETH"/>
    <property type="match status" value="1"/>
</dbReference>
<name>A0A9X1ZGT1_9GAMM</name>
<reference evidence="8" key="1">
    <citation type="submission" date="2022-01" db="EMBL/GenBank/DDBJ databases">
        <title>Whole genome-based taxonomy of the Shewanellaceae.</title>
        <authorList>
            <person name="Martin-Rodriguez A.J."/>
        </authorList>
    </citation>
    <scope>NUCLEOTIDE SEQUENCE</scope>
    <source>
        <strain evidence="8">DSM 16422</strain>
    </source>
</reference>
<dbReference type="AlphaFoldDB" id="A0A9X1ZGT1"/>
<evidence type="ECO:0000259" key="7">
    <source>
        <dbReference type="Pfam" id="PF05175"/>
    </source>
</evidence>
<comment type="function">
    <text evidence="6">Specifically methylates the adenine in position 37 of tRNA(1)(Val) (anticodon cmo5UAC).</text>
</comment>
<dbReference type="PANTHER" id="PTHR47739:SF1">
    <property type="entry name" value="TRNA1(VAL) (ADENINE(37)-N6)-METHYLTRANSFERASE"/>
    <property type="match status" value="1"/>
</dbReference>
<keyword evidence="5 6" id="KW-0819">tRNA processing</keyword>
<dbReference type="EMBL" id="JAKIKP010000001">
    <property type="protein sequence ID" value="MCL1141281.1"/>
    <property type="molecule type" value="Genomic_DNA"/>
</dbReference>
<dbReference type="InterPro" id="IPR002052">
    <property type="entry name" value="DNA_methylase_N6_adenine_CS"/>
</dbReference>
<evidence type="ECO:0000256" key="1">
    <source>
        <dbReference type="ARBA" id="ARBA00022490"/>
    </source>
</evidence>
<dbReference type="PANTHER" id="PTHR47739">
    <property type="entry name" value="TRNA1(VAL) (ADENINE(37)-N6)-METHYLTRANSFERASE"/>
    <property type="match status" value="1"/>
</dbReference>
<evidence type="ECO:0000256" key="2">
    <source>
        <dbReference type="ARBA" id="ARBA00022603"/>
    </source>
</evidence>
<keyword evidence="9" id="KW-1185">Reference proteome</keyword>
<evidence type="ECO:0000256" key="4">
    <source>
        <dbReference type="ARBA" id="ARBA00022691"/>
    </source>
</evidence>
<protein>
    <recommendedName>
        <fullName evidence="6">tRNA1(Val) (adenine(37)-N6)-methyltransferase</fullName>
        <ecNumber evidence="6">2.1.1.223</ecNumber>
    </recommendedName>
    <alternativeName>
        <fullName evidence="6">tRNA m6A37 methyltransferase</fullName>
    </alternativeName>
</protein>
<dbReference type="Pfam" id="PF05175">
    <property type="entry name" value="MTS"/>
    <property type="match status" value="1"/>
</dbReference>
<evidence type="ECO:0000256" key="3">
    <source>
        <dbReference type="ARBA" id="ARBA00022679"/>
    </source>
</evidence>
<dbReference type="RefSeq" id="WP_248993969.1">
    <property type="nucleotide sequence ID" value="NZ_JAKIKP010000001.1"/>
</dbReference>
<dbReference type="EC" id="2.1.1.223" evidence="6"/>
<dbReference type="GO" id="GO:0016430">
    <property type="term" value="F:tRNA (adenine-N6)-methyltransferase activity"/>
    <property type="evidence" value="ECO:0007669"/>
    <property type="project" value="UniProtKB-UniRule"/>
</dbReference>
<comment type="catalytic activity">
    <reaction evidence="6">
        <text>adenosine(37) in tRNA1(Val) + S-adenosyl-L-methionine = N(6)-methyladenosine(37) in tRNA1(Val) + S-adenosyl-L-homocysteine + H(+)</text>
        <dbReference type="Rhea" id="RHEA:43160"/>
        <dbReference type="Rhea" id="RHEA-COMP:10369"/>
        <dbReference type="Rhea" id="RHEA-COMP:10370"/>
        <dbReference type="ChEBI" id="CHEBI:15378"/>
        <dbReference type="ChEBI" id="CHEBI:57856"/>
        <dbReference type="ChEBI" id="CHEBI:59789"/>
        <dbReference type="ChEBI" id="CHEBI:74411"/>
        <dbReference type="ChEBI" id="CHEBI:74449"/>
        <dbReference type="EC" id="2.1.1.223"/>
    </reaction>
</comment>